<accession>A0A953M090</accession>
<evidence type="ECO:0000313" key="6">
    <source>
        <dbReference type="Proteomes" id="UP000705867"/>
    </source>
</evidence>
<dbReference type="EMBL" id="JAIOIV010000078">
    <property type="protein sequence ID" value="MBZ0156559.1"/>
    <property type="molecule type" value="Genomic_DNA"/>
</dbReference>
<reference evidence="5" key="1">
    <citation type="journal article" date="2021" name="bioRxiv">
        <title>Unraveling nitrogen, sulfur and carbon metabolic pathways and microbial community transcriptional responses to substrate deprivation and toxicity stresses in a bioreactor mimicking anoxic brackish coastal sediment conditions.</title>
        <authorList>
            <person name="Martins P.D."/>
            <person name="Echeveste M.J."/>
            <person name="Arshad A."/>
            <person name="Kurth J."/>
            <person name="Ouboter H."/>
            <person name="Jetten M.S.M."/>
            <person name="Welte C.U."/>
        </authorList>
    </citation>
    <scope>NUCLEOTIDE SEQUENCE</scope>
    <source>
        <strain evidence="5">MAG_39</strain>
    </source>
</reference>
<dbReference type="Proteomes" id="UP000705867">
    <property type="component" value="Unassembled WGS sequence"/>
</dbReference>
<feature type="domain" description="Glycoside hydrolase family 57 N-terminal" evidence="4">
    <location>
        <begin position="39"/>
        <end position="314"/>
    </location>
</feature>
<name>A0A953M090_9BACT</name>
<comment type="caution">
    <text evidence="5">The sequence shown here is derived from an EMBL/GenBank/DDBJ whole genome shotgun (WGS) entry which is preliminary data.</text>
</comment>
<dbReference type="Pfam" id="PF03065">
    <property type="entry name" value="Glyco_hydro_57"/>
    <property type="match status" value="1"/>
</dbReference>
<protein>
    <submittedName>
        <fullName evidence="5">DUF3536 domain-containing protein</fullName>
    </submittedName>
</protein>
<evidence type="ECO:0000313" key="5">
    <source>
        <dbReference type="EMBL" id="MBZ0156559.1"/>
    </source>
</evidence>
<dbReference type="AlphaFoldDB" id="A0A953M090"/>
<dbReference type="SUPFAM" id="SSF88713">
    <property type="entry name" value="Glycoside hydrolase/deacetylase"/>
    <property type="match status" value="1"/>
</dbReference>
<dbReference type="CDD" id="cd10797">
    <property type="entry name" value="GH57N_APU_like_1"/>
    <property type="match status" value="1"/>
</dbReference>
<evidence type="ECO:0000256" key="1">
    <source>
        <dbReference type="ARBA" id="ARBA00006821"/>
    </source>
</evidence>
<proteinExistence type="inferred from homology"/>
<dbReference type="InterPro" id="IPR004300">
    <property type="entry name" value="Glyco_hydro_57_N"/>
</dbReference>
<dbReference type="Gene3D" id="3.20.110.10">
    <property type="entry name" value="Glycoside hydrolase 38, N terminal domain"/>
    <property type="match status" value="2"/>
</dbReference>
<evidence type="ECO:0000259" key="4">
    <source>
        <dbReference type="Pfam" id="PF03065"/>
    </source>
</evidence>
<dbReference type="PANTHER" id="PTHR36306">
    <property type="entry name" value="ALPHA-AMYLASE-RELATED-RELATED"/>
    <property type="match status" value="1"/>
</dbReference>
<comment type="similarity">
    <text evidence="1 3">Belongs to the glycosyl hydrolase 57 family.</text>
</comment>
<dbReference type="InterPro" id="IPR027291">
    <property type="entry name" value="Glyco_hydro_38_N_sf"/>
</dbReference>
<gene>
    <name evidence="5" type="ORF">K8I29_10185</name>
</gene>
<dbReference type="InterPro" id="IPR021923">
    <property type="entry name" value="DUF3536"/>
</dbReference>
<evidence type="ECO:0000256" key="2">
    <source>
        <dbReference type="ARBA" id="ARBA00023277"/>
    </source>
</evidence>
<organism evidence="5 6">
    <name type="scientific">Candidatus Nitrobium versatile</name>
    <dbReference type="NCBI Taxonomy" id="2884831"/>
    <lineage>
        <taxon>Bacteria</taxon>
        <taxon>Pseudomonadati</taxon>
        <taxon>Nitrospirota</taxon>
        <taxon>Nitrospiria</taxon>
        <taxon>Nitrospirales</taxon>
        <taxon>Nitrospiraceae</taxon>
        <taxon>Candidatus Nitrobium</taxon>
    </lineage>
</organism>
<sequence>MERYICIHGHFYQPPRENPWIEELEIQDSAYPYHDWNERITAECYAPNSASRLMDGTGKIIKIRNNYAHMSFNFGPTLLLWMEKNQPEAYRRIIESDRLSCERFSGHGSALAQAYNHIIMPLANTRDKRTQVIWGIRDFRKRFGRDPEGMWLPETAMDIGTLDIIAEQGIKFTLLAPWQAKEVRKLSDAGEWDSGEWQNVEGGRVDPTTAYLCNLPSGRRITLFFYEGSLSYAIASAGLLKSGTEMANRLVSAFSGERDWPQLVHIANDGESYGHHHQFGDMALAACMHHIEENNLARITNYGEFLEMNPPTHEVRVAENTSWSCIHGVERWRSDCGCNSGKFPHWNQKWRGPLRDALDELRDHLIPAYKHNIRDYLKDPWGTRDDYIEVVLDRSPENVEEFFRAHALRELTTQEKSRVLKLLEVQRLAMAMYTSCGWFYDEVSGLETVQVLCYAAKAIQRAEEVFGYSLEQNFIDDLKKIPSNYDSDGAAVYRRMVVPVKVDLSRVGAHYVISSLFEECPEHQQIYKYTVDTEKYDRVKTGKFSLATGQAYIRSVVTWDEVHKSFAALHFGDHNLNAGLRDFISNEAYLSMRQEIGTAFERGDVAESLQLMFKHFGPHNYTLYHLFRDEQRRIIEKILEMTHSGIEAAYRQIYELNSPVMNFLSSLNIPIPTSALIAAEHIVNLDIKRTLSTEDVDMERLERLLQEAYRWVLSLDKTVIGYTFSLWLSRTMARLVEAPMEIPLMERIIRAAQIMQPLSLEMNLWEAQNDCFSLKESLYNEMREKATKGDTFSGKWTETFRSLADYFGVKTE</sequence>
<keyword evidence="2 3" id="KW-0119">Carbohydrate metabolism</keyword>
<dbReference type="GO" id="GO:0005975">
    <property type="term" value="P:carbohydrate metabolic process"/>
    <property type="evidence" value="ECO:0007669"/>
    <property type="project" value="InterPro"/>
</dbReference>
<dbReference type="InterPro" id="IPR052046">
    <property type="entry name" value="GH57_Enzymes"/>
</dbReference>
<dbReference type="Pfam" id="PF12055">
    <property type="entry name" value="DUF3536"/>
    <property type="match status" value="1"/>
</dbReference>
<reference evidence="5" key="2">
    <citation type="submission" date="2021-08" db="EMBL/GenBank/DDBJ databases">
        <authorList>
            <person name="Dalcin Martins P."/>
        </authorList>
    </citation>
    <scope>NUCLEOTIDE SEQUENCE</scope>
    <source>
        <strain evidence="5">MAG_39</strain>
    </source>
</reference>
<dbReference type="GO" id="GO:0003824">
    <property type="term" value="F:catalytic activity"/>
    <property type="evidence" value="ECO:0007669"/>
    <property type="project" value="InterPro"/>
</dbReference>
<dbReference type="PANTHER" id="PTHR36306:SF3">
    <property type="entry name" value="GLYCOSIDE HYDROLASE FAMILY 57"/>
    <property type="match status" value="1"/>
</dbReference>
<evidence type="ECO:0000256" key="3">
    <source>
        <dbReference type="RuleBase" id="RU361196"/>
    </source>
</evidence>
<dbReference type="InterPro" id="IPR011330">
    <property type="entry name" value="Glyco_hydro/deAcase_b/a-brl"/>
</dbReference>